<feature type="domain" description="ABC transporter" evidence="3">
    <location>
        <begin position="3"/>
        <end position="88"/>
    </location>
</feature>
<dbReference type="GO" id="GO:0140359">
    <property type="term" value="F:ABC-type transporter activity"/>
    <property type="evidence" value="ECO:0007669"/>
    <property type="project" value="InterPro"/>
</dbReference>
<name>A0A1Y3BMD7_EURMA</name>
<organism evidence="4 5">
    <name type="scientific">Euroglyphus maynei</name>
    <name type="common">Mayne's house dust mite</name>
    <dbReference type="NCBI Taxonomy" id="6958"/>
    <lineage>
        <taxon>Eukaryota</taxon>
        <taxon>Metazoa</taxon>
        <taxon>Ecdysozoa</taxon>
        <taxon>Arthropoda</taxon>
        <taxon>Chelicerata</taxon>
        <taxon>Arachnida</taxon>
        <taxon>Acari</taxon>
        <taxon>Acariformes</taxon>
        <taxon>Sarcoptiformes</taxon>
        <taxon>Astigmata</taxon>
        <taxon>Psoroptidia</taxon>
        <taxon>Analgoidea</taxon>
        <taxon>Pyroglyphidae</taxon>
        <taxon>Pyroglyphinae</taxon>
        <taxon>Euroglyphus</taxon>
    </lineage>
</organism>
<dbReference type="GO" id="GO:0016020">
    <property type="term" value="C:membrane"/>
    <property type="evidence" value="ECO:0007669"/>
    <property type="project" value="InterPro"/>
</dbReference>
<evidence type="ECO:0000313" key="5">
    <source>
        <dbReference type="Proteomes" id="UP000194236"/>
    </source>
</evidence>
<dbReference type="Gene3D" id="3.40.50.300">
    <property type="entry name" value="P-loop containing nucleotide triphosphate hydrolases"/>
    <property type="match status" value="1"/>
</dbReference>
<dbReference type="SUPFAM" id="SSF52540">
    <property type="entry name" value="P-loop containing nucleoside triphosphate hydrolases"/>
    <property type="match status" value="1"/>
</dbReference>
<dbReference type="OrthoDB" id="10255969at2759"/>
<keyword evidence="5" id="KW-1185">Reference proteome</keyword>
<dbReference type="PANTHER" id="PTHR19229">
    <property type="entry name" value="ATP-BINDING CASSETTE TRANSPORTER SUBFAMILY A ABCA"/>
    <property type="match status" value="1"/>
</dbReference>
<evidence type="ECO:0000259" key="3">
    <source>
        <dbReference type="Pfam" id="PF00005"/>
    </source>
</evidence>
<reference evidence="4 5" key="1">
    <citation type="submission" date="2017-03" db="EMBL/GenBank/DDBJ databases">
        <title>Genome Survey of Euroglyphus maynei.</title>
        <authorList>
            <person name="Arlian L.G."/>
            <person name="Morgan M.S."/>
            <person name="Rider S.D."/>
        </authorList>
    </citation>
    <scope>NUCLEOTIDE SEQUENCE [LARGE SCALE GENOMIC DNA]</scope>
    <source>
        <strain evidence="4">Arlian Lab</strain>
        <tissue evidence="4">Whole body</tissue>
    </source>
</reference>
<evidence type="ECO:0000313" key="4">
    <source>
        <dbReference type="EMBL" id="OTF81247.1"/>
    </source>
</evidence>
<dbReference type="GO" id="GO:0005319">
    <property type="term" value="F:lipid transporter activity"/>
    <property type="evidence" value="ECO:0007669"/>
    <property type="project" value="TreeGrafter"/>
</dbReference>
<accession>A0A1Y3BMD7</accession>
<keyword evidence="2" id="KW-0677">Repeat</keyword>
<dbReference type="EMBL" id="MUJZ01014603">
    <property type="protein sequence ID" value="OTF81247.1"/>
    <property type="molecule type" value="Genomic_DNA"/>
</dbReference>
<gene>
    <name evidence="4" type="ORF">BLA29_014139</name>
</gene>
<evidence type="ECO:0000256" key="1">
    <source>
        <dbReference type="ARBA" id="ARBA00022448"/>
    </source>
</evidence>
<feature type="non-terminal residue" evidence="4">
    <location>
        <position position="100"/>
    </location>
</feature>
<comment type="caution">
    <text evidence="4">The sequence shown here is derived from an EMBL/GenBank/DDBJ whole genome shotgun (WGS) entry which is preliminary data.</text>
</comment>
<dbReference type="Proteomes" id="UP000194236">
    <property type="component" value="Unassembled WGS sequence"/>
</dbReference>
<evidence type="ECO:0000256" key="2">
    <source>
        <dbReference type="ARBA" id="ARBA00022737"/>
    </source>
</evidence>
<proteinExistence type="predicted"/>
<keyword evidence="1" id="KW-0813">Transport</keyword>
<sequence length="100" mass="11424">MNQIRSSLGICPQSNLLFDELTVEEHLDFYCRLKHTDLTNEEISREVKMMVKKLDLKDKFKVEACNLSGGMKRKLSVSLLTLCTPKFLKFVKCPLTGDNG</sequence>
<dbReference type="PANTHER" id="PTHR19229:SF36">
    <property type="entry name" value="ATP-BINDING CASSETTE SUB-FAMILY A MEMBER 2"/>
    <property type="match status" value="1"/>
</dbReference>
<dbReference type="GO" id="GO:0005524">
    <property type="term" value="F:ATP binding"/>
    <property type="evidence" value="ECO:0007669"/>
    <property type="project" value="InterPro"/>
</dbReference>
<dbReference type="InterPro" id="IPR026082">
    <property type="entry name" value="ABCA"/>
</dbReference>
<dbReference type="GO" id="GO:0016887">
    <property type="term" value="F:ATP hydrolysis activity"/>
    <property type="evidence" value="ECO:0007669"/>
    <property type="project" value="InterPro"/>
</dbReference>
<protein>
    <recommendedName>
        <fullName evidence="3">ABC transporter domain-containing protein</fullName>
    </recommendedName>
</protein>
<dbReference type="Pfam" id="PF00005">
    <property type="entry name" value="ABC_tran"/>
    <property type="match status" value="1"/>
</dbReference>
<dbReference type="AlphaFoldDB" id="A0A1Y3BMD7"/>
<dbReference type="InterPro" id="IPR027417">
    <property type="entry name" value="P-loop_NTPase"/>
</dbReference>
<dbReference type="InterPro" id="IPR003439">
    <property type="entry name" value="ABC_transporter-like_ATP-bd"/>
</dbReference>